<organism evidence="5 6">
    <name type="scientific">Hymenobacter endophyticus</name>
    <dbReference type="NCBI Taxonomy" id="3076335"/>
    <lineage>
        <taxon>Bacteria</taxon>
        <taxon>Pseudomonadati</taxon>
        <taxon>Bacteroidota</taxon>
        <taxon>Cytophagia</taxon>
        <taxon>Cytophagales</taxon>
        <taxon>Hymenobacteraceae</taxon>
        <taxon>Hymenobacter</taxon>
    </lineage>
</organism>
<dbReference type="PROSITE" id="PS50901">
    <property type="entry name" value="FTSK"/>
    <property type="match status" value="1"/>
</dbReference>
<keyword evidence="2 3" id="KW-0067">ATP-binding</keyword>
<evidence type="ECO:0000313" key="5">
    <source>
        <dbReference type="EMBL" id="MDU0372909.1"/>
    </source>
</evidence>
<evidence type="ECO:0000256" key="1">
    <source>
        <dbReference type="ARBA" id="ARBA00022741"/>
    </source>
</evidence>
<evidence type="ECO:0000313" key="6">
    <source>
        <dbReference type="Proteomes" id="UP001250698"/>
    </source>
</evidence>
<dbReference type="SUPFAM" id="SSF52540">
    <property type="entry name" value="P-loop containing nucleoside triphosphate hydrolases"/>
    <property type="match status" value="1"/>
</dbReference>
<evidence type="ECO:0000256" key="3">
    <source>
        <dbReference type="PROSITE-ProRule" id="PRU00289"/>
    </source>
</evidence>
<comment type="caution">
    <text evidence="5">The sequence shown here is derived from an EMBL/GenBank/DDBJ whole genome shotgun (WGS) entry which is preliminary data.</text>
</comment>
<dbReference type="PANTHER" id="PTHR22683:SF41">
    <property type="entry name" value="DNA TRANSLOCASE FTSK"/>
    <property type="match status" value="1"/>
</dbReference>
<keyword evidence="1 3" id="KW-0547">Nucleotide-binding</keyword>
<protein>
    <submittedName>
        <fullName evidence="5">FtsK/SpoIIIE domain-containing protein</fullName>
    </submittedName>
</protein>
<gene>
    <name evidence="5" type="ORF">ROI90_21070</name>
</gene>
<dbReference type="InterPro" id="IPR027417">
    <property type="entry name" value="P-loop_NTPase"/>
</dbReference>
<reference evidence="5 6" key="1">
    <citation type="submission" date="2023-10" db="EMBL/GenBank/DDBJ databases">
        <title>Hymenobacter endophyticus sp. nov., an isolate from the leaf tissues of wheat.</title>
        <authorList>
            <person name="Dai Y."/>
        </authorList>
    </citation>
    <scope>NUCLEOTIDE SEQUENCE [LARGE SCALE GENOMIC DNA]</scope>
    <source>
        <strain evidence="5 6">ZK17L-C2</strain>
    </source>
</reference>
<dbReference type="EMBL" id="JAWDJT010000032">
    <property type="protein sequence ID" value="MDU0372909.1"/>
    <property type="molecule type" value="Genomic_DNA"/>
</dbReference>
<accession>A0ABU3TNG4</accession>
<feature type="non-terminal residue" evidence="5">
    <location>
        <position position="313"/>
    </location>
</feature>
<sequence length="313" mass="34128">IASAVAKGQDGIRFVAPITREGPGWRADIDLPLGVTVADVADRRARLASGLRRPLGCVWPDADPNEHEGRLILWVGDRDLSKTGIVKWALANARRHDIFKRIPFGIDPRGRAQSVPMIQHNILVGSLPGQGKTASVRVLACGAALDPSVELWLHENKGTGDLDSLECVSHRFVSGIDDDSIKYAADSLKLLRAEVMRRAAAMKKLPRDLCPDKRVTRAIADKRSLKLWPLVGVFDECQNLFAHPKYGKQAGEDAEFIIKLGRALGVVLILATQRPDKDSLPTGISGNVSIRFALRVAGQVENDMILGTSAYKN</sequence>
<proteinExistence type="predicted"/>
<dbReference type="InterPro" id="IPR002543">
    <property type="entry name" value="FtsK_dom"/>
</dbReference>
<dbReference type="Pfam" id="PF01580">
    <property type="entry name" value="FtsK_SpoIIIE"/>
    <property type="match status" value="1"/>
</dbReference>
<name>A0ABU3TNG4_9BACT</name>
<dbReference type="Proteomes" id="UP001250698">
    <property type="component" value="Unassembled WGS sequence"/>
</dbReference>
<feature type="non-terminal residue" evidence="5">
    <location>
        <position position="1"/>
    </location>
</feature>
<evidence type="ECO:0000256" key="2">
    <source>
        <dbReference type="ARBA" id="ARBA00022840"/>
    </source>
</evidence>
<dbReference type="InterPro" id="IPR050206">
    <property type="entry name" value="FtsK/SpoIIIE/SftA"/>
</dbReference>
<dbReference type="PANTHER" id="PTHR22683">
    <property type="entry name" value="SPORULATION PROTEIN RELATED"/>
    <property type="match status" value="1"/>
</dbReference>
<dbReference type="RefSeq" id="WP_316000260.1">
    <property type="nucleotide sequence ID" value="NZ_JAWDJT010000032.1"/>
</dbReference>
<feature type="binding site" evidence="3">
    <location>
        <begin position="126"/>
        <end position="133"/>
    </location>
    <ligand>
        <name>ATP</name>
        <dbReference type="ChEBI" id="CHEBI:30616"/>
    </ligand>
</feature>
<feature type="domain" description="FtsK" evidence="4">
    <location>
        <begin position="101"/>
        <end position="303"/>
    </location>
</feature>
<evidence type="ECO:0000259" key="4">
    <source>
        <dbReference type="PROSITE" id="PS50901"/>
    </source>
</evidence>
<keyword evidence="6" id="KW-1185">Reference proteome</keyword>
<dbReference type="Gene3D" id="3.40.50.300">
    <property type="entry name" value="P-loop containing nucleotide triphosphate hydrolases"/>
    <property type="match status" value="1"/>
</dbReference>